<name>A0ABT1WJ48_9BURK</name>
<dbReference type="PANTHER" id="PTHR30288:SF0">
    <property type="entry name" value="FLAGELLAR HOOK-ASSOCIATED PROTEIN 2"/>
    <property type="match status" value="1"/>
</dbReference>
<evidence type="ECO:0000256" key="4">
    <source>
        <dbReference type="ARBA" id="ARBA00023143"/>
    </source>
</evidence>
<evidence type="ECO:0000256" key="3">
    <source>
        <dbReference type="ARBA" id="ARBA00023054"/>
    </source>
</evidence>
<dbReference type="Pfam" id="PF07195">
    <property type="entry name" value="FliD_C"/>
    <property type="match status" value="1"/>
</dbReference>
<comment type="subcellular location">
    <subcellularLocation>
        <location evidence="5">Secreted</location>
    </subcellularLocation>
    <subcellularLocation>
        <location evidence="5">Bacterial flagellum</location>
    </subcellularLocation>
</comment>
<dbReference type="RefSeq" id="WP_256765334.1">
    <property type="nucleotide sequence ID" value="NZ_JANIGO010000005.1"/>
</dbReference>
<dbReference type="InterPro" id="IPR040026">
    <property type="entry name" value="FliD"/>
</dbReference>
<dbReference type="InterPro" id="IPR003481">
    <property type="entry name" value="FliD_N"/>
</dbReference>
<reference evidence="8 9" key="1">
    <citation type="submission" date="2022-07" db="EMBL/GenBank/DDBJ databases">
        <authorList>
            <person name="Xamxidin M."/>
            <person name="Wu M."/>
        </authorList>
    </citation>
    <scope>NUCLEOTIDE SEQUENCE [LARGE SCALE GENOMIC DNA]</scope>
    <source>
        <strain evidence="8 9">NBRC 111650</strain>
    </source>
</reference>
<keyword evidence="8" id="KW-0282">Flagellum</keyword>
<comment type="function">
    <text evidence="5">Required for morphogenesis and for the elongation of the flagellar filament by facilitating polymerization of the flagellin monomers at the tip of growing filament. Forms a capping structure, which prevents flagellin subunits (transported through the central channel of the flagellum) from leaking out without polymerization at the distal end.</text>
</comment>
<dbReference type="InterPro" id="IPR010809">
    <property type="entry name" value="FliD_C"/>
</dbReference>
<dbReference type="Proteomes" id="UP001204142">
    <property type="component" value="Unassembled WGS sequence"/>
</dbReference>
<evidence type="ECO:0000313" key="8">
    <source>
        <dbReference type="EMBL" id="MCQ8897529.1"/>
    </source>
</evidence>
<dbReference type="Pfam" id="PF02465">
    <property type="entry name" value="FliD_N"/>
    <property type="match status" value="1"/>
</dbReference>
<dbReference type="EMBL" id="JANIGO010000005">
    <property type="protein sequence ID" value="MCQ8897529.1"/>
    <property type="molecule type" value="Genomic_DNA"/>
</dbReference>
<evidence type="ECO:0000256" key="5">
    <source>
        <dbReference type="RuleBase" id="RU362066"/>
    </source>
</evidence>
<evidence type="ECO:0000313" key="9">
    <source>
        <dbReference type="Proteomes" id="UP001204142"/>
    </source>
</evidence>
<comment type="caution">
    <text evidence="8">The sequence shown here is derived from an EMBL/GenBank/DDBJ whole genome shotgun (WGS) entry which is preliminary data.</text>
</comment>
<keyword evidence="3" id="KW-0175">Coiled coil</keyword>
<keyword evidence="8" id="KW-0969">Cilium</keyword>
<dbReference type="PANTHER" id="PTHR30288">
    <property type="entry name" value="FLAGELLAR CAP/ASSEMBLY PROTEIN FLID"/>
    <property type="match status" value="1"/>
</dbReference>
<gene>
    <name evidence="8" type="primary">fliD</name>
    <name evidence="8" type="ORF">NQT62_13895</name>
</gene>
<feature type="domain" description="Flagellar hook-associated protein 2 C-terminal" evidence="7">
    <location>
        <begin position="251"/>
        <end position="473"/>
    </location>
</feature>
<evidence type="ECO:0000256" key="1">
    <source>
        <dbReference type="ARBA" id="ARBA00009764"/>
    </source>
</evidence>
<organism evidence="8 9">
    <name type="scientific">Limnobacter humi</name>
    <dbReference type="NCBI Taxonomy" id="1778671"/>
    <lineage>
        <taxon>Bacteria</taxon>
        <taxon>Pseudomonadati</taxon>
        <taxon>Pseudomonadota</taxon>
        <taxon>Betaproteobacteria</taxon>
        <taxon>Burkholderiales</taxon>
        <taxon>Burkholderiaceae</taxon>
        <taxon>Limnobacter</taxon>
    </lineage>
</organism>
<sequence>MGITANGLGSGLDINGIVGQLVNLERAKFAPKTQQQADYKDRISQFGLIKSNLASLQDAAKKIRELAAGTQKTQNTNPEIVTPTLVNGTNNTYTVKVNQLATKQLVQTTGYNAGKLTTGVAASTQGTLRFTFGALASNANGVADADTGRAFTSDGTTVDLALTANASGEYNLSDIAAAINADTTLKTRISARVDDVIGTPNKRLVIESKGTGTAQAFQIGDAGGAPTNGLEALLFDPAVGSAGDVTQVSAAKDAKAVVNGNIGVASSSNQFNNAVAGLSFAALKVDAATATITGTFGVDNAAVKSKIADFITTYNKTVGNLKANQDKDAKLSSESLPGQIEQSIRRVLAAGADVGGTQKYLSDLGIKIDKTGLMVLDDSAKLDALVASDPNGAVNILGSTSSGNTGLLSNLDKVLKDLTGIAGPLAQRSDSLNAAIRRIDNDRIQFNKRVDRIQERLFKQFSALDASISSLQSSQNLLTQRLGALQQQQQG</sequence>
<evidence type="ECO:0000256" key="2">
    <source>
        <dbReference type="ARBA" id="ARBA00011255"/>
    </source>
</evidence>
<keyword evidence="5" id="KW-0964">Secreted</keyword>
<keyword evidence="4 5" id="KW-0975">Bacterial flagellum</keyword>
<accession>A0ABT1WJ48</accession>
<protein>
    <recommendedName>
        <fullName evidence="5">Flagellar hook-associated protein 2</fullName>
        <shortName evidence="5">HAP2</shortName>
    </recommendedName>
    <alternativeName>
        <fullName evidence="5">Flagellar cap protein</fullName>
    </alternativeName>
</protein>
<comment type="similarity">
    <text evidence="1 5">Belongs to the FliD family.</text>
</comment>
<feature type="domain" description="Flagellar hook-associated protein 2 N-terminal" evidence="6">
    <location>
        <begin position="10"/>
        <end position="104"/>
    </location>
</feature>
<comment type="subunit">
    <text evidence="2 5">Homopentamer.</text>
</comment>
<keyword evidence="9" id="KW-1185">Reference proteome</keyword>
<evidence type="ECO:0000259" key="6">
    <source>
        <dbReference type="Pfam" id="PF02465"/>
    </source>
</evidence>
<evidence type="ECO:0000259" key="7">
    <source>
        <dbReference type="Pfam" id="PF07195"/>
    </source>
</evidence>
<proteinExistence type="inferred from homology"/>
<keyword evidence="8" id="KW-0966">Cell projection</keyword>